<feature type="transmembrane region" description="Helical" evidence="7">
    <location>
        <begin position="136"/>
        <end position="157"/>
    </location>
</feature>
<gene>
    <name evidence="8" type="ORF">QLT01_14760</name>
</gene>
<dbReference type="Pfam" id="PF01027">
    <property type="entry name" value="Bax1-I"/>
    <property type="match status" value="1"/>
</dbReference>
<evidence type="ECO:0000256" key="1">
    <source>
        <dbReference type="ARBA" id="ARBA00004651"/>
    </source>
</evidence>
<feature type="transmembrane region" description="Helical" evidence="7">
    <location>
        <begin position="52"/>
        <end position="69"/>
    </location>
</feature>
<evidence type="ECO:0000313" key="8">
    <source>
        <dbReference type="EMBL" id="MDI5885606.1"/>
    </source>
</evidence>
<dbReference type="Proteomes" id="UP001229025">
    <property type="component" value="Unassembled WGS sequence"/>
</dbReference>
<feature type="transmembrane region" description="Helical" evidence="7">
    <location>
        <begin position="163"/>
        <end position="181"/>
    </location>
</feature>
<feature type="transmembrane region" description="Helical" evidence="7">
    <location>
        <begin position="193"/>
        <end position="219"/>
    </location>
</feature>
<evidence type="ECO:0000313" key="9">
    <source>
        <dbReference type="Proteomes" id="UP001229025"/>
    </source>
</evidence>
<dbReference type="PANTHER" id="PTHR23291:SF115">
    <property type="entry name" value="MODULATOR OF FTSH PROTEASE YCCA"/>
    <property type="match status" value="1"/>
</dbReference>
<proteinExistence type="inferred from homology"/>
<accession>A0ABT6UT66</accession>
<dbReference type="InterPro" id="IPR006214">
    <property type="entry name" value="Bax_inhibitor_1-related"/>
</dbReference>
<evidence type="ECO:0000256" key="4">
    <source>
        <dbReference type="ARBA" id="ARBA00022692"/>
    </source>
</evidence>
<keyword evidence="5 7" id="KW-1133">Transmembrane helix</keyword>
<protein>
    <submittedName>
        <fullName evidence="8">Bax inhibitor-1/YccA family protein</fullName>
    </submittedName>
</protein>
<keyword evidence="9" id="KW-1185">Reference proteome</keyword>
<organism evidence="8 9">
    <name type="scientific">Cobetia amphilecti</name>
    <dbReference type="NCBI Taxonomy" id="1055104"/>
    <lineage>
        <taxon>Bacteria</taxon>
        <taxon>Pseudomonadati</taxon>
        <taxon>Pseudomonadota</taxon>
        <taxon>Gammaproteobacteria</taxon>
        <taxon>Oceanospirillales</taxon>
        <taxon>Halomonadaceae</taxon>
        <taxon>Cobetia</taxon>
    </lineage>
</organism>
<keyword evidence="3" id="KW-1003">Cell membrane</keyword>
<evidence type="ECO:0000256" key="5">
    <source>
        <dbReference type="ARBA" id="ARBA00022989"/>
    </source>
</evidence>
<feature type="transmembrane region" description="Helical" evidence="7">
    <location>
        <begin position="108"/>
        <end position="129"/>
    </location>
</feature>
<keyword evidence="6 7" id="KW-0472">Membrane</keyword>
<name>A0ABT6UT66_9GAMM</name>
<keyword evidence="4 7" id="KW-0812">Transmembrane</keyword>
<dbReference type="RefSeq" id="WP_043335052.1">
    <property type="nucleotide sequence ID" value="NZ_JASCSA010000014.1"/>
</dbReference>
<comment type="similarity">
    <text evidence="2 7">Belongs to the BI1 family.</text>
</comment>
<evidence type="ECO:0000256" key="6">
    <source>
        <dbReference type="ARBA" id="ARBA00023136"/>
    </source>
</evidence>
<feature type="transmembrane region" description="Helical" evidence="7">
    <location>
        <begin position="27"/>
        <end position="46"/>
    </location>
</feature>
<reference evidence="9" key="1">
    <citation type="submission" date="2023-07" db="EMBL/GenBank/DDBJ databases">
        <title>Genome-based characterization of strain KMM 296 and proposal for reclassification of Cobetia litoralis and Cobetia pacifica, and emended description of the species Cobetia amphilecti and Cobetia marina.</title>
        <authorList>
            <person name="Balabanova L."/>
            <person name="Nedashkovskaya O."/>
        </authorList>
    </citation>
    <scope>NUCLEOTIDE SEQUENCE [LARGE SCALE GENOMIC DNA]</scope>
    <source>
        <strain evidence="9">NRIC 0815</strain>
    </source>
</reference>
<dbReference type="CDD" id="cd10433">
    <property type="entry name" value="YccA_like"/>
    <property type="match status" value="1"/>
</dbReference>
<comment type="caution">
    <text evidence="8">The sequence shown here is derived from an EMBL/GenBank/DDBJ whole genome shotgun (WGS) entry which is preliminary data.</text>
</comment>
<evidence type="ECO:0000256" key="7">
    <source>
        <dbReference type="RuleBase" id="RU004379"/>
    </source>
</evidence>
<dbReference type="EMBL" id="JASCSA010000014">
    <property type="protein sequence ID" value="MDI5885606.1"/>
    <property type="molecule type" value="Genomic_DNA"/>
</dbReference>
<evidence type="ECO:0000256" key="3">
    <source>
        <dbReference type="ARBA" id="ARBA00022475"/>
    </source>
</evidence>
<dbReference type="PANTHER" id="PTHR23291">
    <property type="entry name" value="BAX INHIBITOR-RELATED"/>
    <property type="match status" value="1"/>
</dbReference>
<evidence type="ECO:0000256" key="2">
    <source>
        <dbReference type="ARBA" id="ARBA00010350"/>
    </source>
</evidence>
<sequence length="222" mass="23415">MANSSWQVSQDTASRSLSTHKVLRNTYMMLAMTLLFSALTAGVAMSMGVGRMNIFVLLIGAYGLMFLVHKTANSTAGIFATFAFTGFMGFTLGPVLNAYLSLPNGGQLVMTALGMTGITFAGLSAVALVTRKDFSFLSNFLFAGAIVLILAMLAAMIFNISGLALAVSAGFVLFASAAILFETSQIIHGGQTNYLLATVSLYVSIYNMFVSLLALLGFASDD</sequence>
<dbReference type="InterPro" id="IPR006213">
    <property type="entry name" value="Bax_inhbtr1_CS"/>
</dbReference>
<comment type="subcellular location">
    <subcellularLocation>
        <location evidence="1">Cell membrane</location>
        <topology evidence="1">Multi-pass membrane protein</topology>
    </subcellularLocation>
</comment>
<feature type="transmembrane region" description="Helical" evidence="7">
    <location>
        <begin position="76"/>
        <end position="96"/>
    </location>
</feature>
<dbReference type="PROSITE" id="PS01243">
    <property type="entry name" value="BI1"/>
    <property type="match status" value="1"/>
</dbReference>